<evidence type="ECO:0000313" key="3">
    <source>
        <dbReference type="Proteomes" id="UP000051242"/>
    </source>
</evidence>
<reference evidence="2 3" key="1">
    <citation type="submission" date="2015-10" db="EMBL/GenBank/DDBJ databases">
        <title>Metagenome-Assembled Genomes uncover a global brackish microbiome.</title>
        <authorList>
            <person name="Hugerth L.W."/>
            <person name="Larsson J."/>
            <person name="Alneberg J."/>
            <person name="Lindh M.V."/>
            <person name="Legrand C."/>
            <person name="Pinhassi J."/>
            <person name="Andersson A.F."/>
        </authorList>
    </citation>
    <scope>NUCLEOTIDE SEQUENCE [LARGE SCALE GENOMIC DNA]</scope>
    <source>
        <strain evidence="2">BACL22 MAG-120619-bin3</strain>
    </source>
</reference>
<dbReference type="InterPro" id="IPR001466">
    <property type="entry name" value="Beta-lactam-related"/>
</dbReference>
<protein>
    <recommendedName>
        <fullName evidence="1">Beta-lactamase-related domain-containing protein</fullName>
    </recommendedName>
</protein>
<feature type="domain" description="Beta-lactamase-related" evidence="1">
    <location>
        <begin position="63"/>
        <end position="410"/>
    </location>
</feature>
<gene>
    <name evidence="2" type="ORF">ABR85_11005</name>
</gene>
<comment type="caution">
    <text evidence="2">The sequence shown here is derived from an EMBL/GenBank/DDBJ whole genome shotgun (WGS) entry which is preliminary data.</text>
</comment>
<dbReference type="EMBL" id="LICD01000041">
    <property type="protein sequence ID" value="KRO82343.1"/>
    <property type="molecule type" value="Genomic_DNA"/>
</dbReference>
<dbReference type="InterPro" id="IPR050789">
    <property type="entry name" value="Diverse_Enzym_Activities"/>
</dbReference>
<dbReference type="Gene3D" id="3.40.710.10">
    <property type="entry name" value="DD-peptidase/beta-lactamase superfamily"/>
    <property type="match status" value="1"/>
</dbReference>
<dbReference type="PANTHER" id="PTHR43283:SF3">
    <property type="entry name" value="BETA-LACTAMASE FAMILY PROTEIN (AFU_ORTHOLOGUE AFUA_5G07500)"/>
    <property type="match status" value="1"/>
</dbReference>
<proteinExistence type="predicted"/>
<dbReference type="SUPFAM" id="SSF56601">
    <property type="entry name" value="beta-lactamase/transpeptidase-like"/>
    <property type="match status" value="1"/>
</dbReference>
<dbReference type="Pfam" id="PF00144">
    <property type="entry name" value="Beta-lactamase"/>
    <property type="match status" value="1"/>
</dbReference>
<sequence length="452" mass="50295">MFQGELTMRDARFRPVCQYTMRALLIAVLSLLLNASAWAQSLPRSSPASVGLSSDRLERLPAAMQRYIDANQLAGTVTLVARDGKVVHLETQGWRDKEHDTPMTEDTIFFIMSMTKPIVSTALMMLYEEGRFLLTDPVTKWIPEIAGKQVLIQDDAGVHRMTPRQPITVRDVLAHTTGLDPARELLTEDEQALLSRESSLEATLIKRAPLPLAFHPSEDWQYGSSTDYVALLVERISGEPLKDFLQERILDPLAMNDTSYVVPAEKRDRVATVYSPTGPNKTIEVYRTPEYSSVPFFGSDYYGGVAGLFSTASDYWRFSQMLLNGGKLGRIQLLSPKTVNLMISNHSADHDIYIRGPGYNFGLGFGILNDAGVARDPITPGSFTWGGAWGTIFWVDPVENMIGIMMTQISSYSHLNVRQDVGVTAVQSIVDSYSNKPYSVQGYSVLNPRRAL</sequence>
<name>A0A0R2T5J9_9GAMM</name>
<dbReference type="PANTHER" id="PTHR43283">
    <property type="entry name" value="BETA-LACTAMASE-RELATED"/>
    <property type="match status" value="1"/>
</dbReference>
<dbReference type="InterPro" id="IPR012338">
    <property type="entry name" value="Beta-lactam/transpept-like"/>
</dbReference>
<organism evidence="2 3">
    <name type="scientific">OM182 bacterium BACL3 MAG-120619-bin3</name>
    <dbReference type="NCBI Taxonomy" id="1655593"/>
    <lineage>
        <taxon>Bacteria</taxon>
        <taxon>Pseudomonadati</taxon>
        <taxon>Pseudomonadota</taxon>
        <taxon>Gammaproteobacteria</taxon>
        <taxon>OMG group</taxon>
        <taxon>OM182 clade</taxon>
    </lineage>
</organism>
<evidence type="ECO:0000259" key="1">
    <source>
        <dbReference type="Pfam" id="PF00144"/>
    </source>
</evidence>
<dbReference type="Proteomes" id="UP000051242">
    <property type="component" value="Unassembled WGS sequence"/>
</dbReference>
<accession>A0A0R2T5J9</accession>
<evidence type="ECO:0000313" key="2">
    <source>
        <dbReference type="EMBL" id="KRO82343.1"/>
    </source>
</evidence>
<dbReference type="AlphaFoldDB" id="A0A0R2T5J9"/>